<dbReference type="InterPro" id="IPR029063">
    <property type="entry name" value="SAM-dependent_MTases_sf"/>
</dbReference>
<dbReference type="Proteomes" id="UP000681414">
    <property type="component" value="Unassembled WGS sequence"/>
</dbReference>
<keyword evidence="3" id="KW-1185">Reference proteome</keyword>
<protein>
    <submittedName>
        <fullName evidence="2">tRNA (Adenine-N(1))-methyltransferase</fullName>
    </submittedName>
</protein>
<dbReference type="InterPro" id="IPR006901">
    <property type="entry name" value="TrmK"/>
</dbReference>
<organism evidence="2 3">
    <name type="scientific">Lederbergia citri</name>
    <dbReference type="NCBI Taxonomy" id="2833580"/>
    <lineage>
        <taxon>Bacteria</taxon>
        <taxon>Bacillati</taxon>
        <taxon>Bacillota</taxon>
        <taxon>Bacilli</taxon>
        <taxon>Bacillales</taxon>
        <taxon>Bacillaceae</taxon>
        <taxon>Lederbergia</taxon>
    </lineage>
</organism>
<evidence type="ECO:0000256" key="1">
    <source>
        <dbReference type="SAM" id="Coils"/>
    </source>
</evidence>
<sequence>MNIEKLSKRLETVTSFIHNGMKIADIGSDHAYLPCYAVRKGIAKSAIAGEVVDGPFQSALHQVAKTGLTEHISVRKGDGLEVINPYEVDCIIIAGMGGTLIADILERGKSKLEGVTRLILQPNVGAENVRKWLYHHNWQLIDEKIVEEDGKFYEVLVADFGNPAFPYKNLEKEFLLGPFLLQNKNEAFIKKWELELLQWKNILSKLEKAVDRAKTNEKRKEITKKINIVREELE</sequence>
<proteinExistence type="predicted"/>
<dbReference type="PANTHER" id="PTHR38451">
    <property type="entry name" value="TRNA (ADENINE(22)-N(1))-METHYLTRANSFERASE"/>
    <property type="match status" value="1"/>
</dbReference>
<dbReference type="SUPFAM" id="SSF53335">
    <property type="entry name" value="S-adenosyl-L-methionine-dependent methyltransferases"/>
    <property type="match status" value="1"/>
</dbReference>
<dbReference type="EMBL" id="JAGYPG010000001">
    <property type="protein sequence ID" value="MBS4194706.1"/>
    <property type="molecule type" value="Genomic_DNA"/>
</dbReference>
<dbReference type="GO" id="GO:0160105">
    <property type="term" value="F:tRNA (adenine(22)-N1)-methyltransferase activity"/>
    <property type="evidence" value="ECO:0007669"/>
    <property type="project" value="InterPro"/>
</dbReference>
<dbReference type="Pfam" id="PF04816">
    <property type="entry name" value="TrmK"/>
    <property type="match status" value="1"/>
</dbReference>
<comment type="caution">
    <text evidence="2">The sequence shown here is derived from an EMBL/GenBank/DDBJ whole genome shotgun (WGS) entry which is preliminary data.</text>
</comment>
<dbReference type="Gene3D" id="3.40.50.150">
    <property type="entry name" value="Vaccinia Virus protein VP39"/>
    <property type="match status" value="1"/>
</dbReference>
<accession>A0A942YHS0</accession>
<name>A0A942YHS0_9BACI</name>
<keyword evidence="1" id="KW-0175">Coiled coil</keyword>
<dbReference type="RefSeq" id="WP_213123867.1">
    <property type="nucleotide sequence ID" value="NZ_JAGYPG010000001.1"/>
</dbReference>
<dbReference type="AlphaFoldDB" id="A0A942YHS0"/>
<evidence type="ECO:0000313" key="3">
    <source>
        <dbReference type="Proteomes" id="UP000681414"/>
    </source>
</evidence>
<gene>
    <name evidence="2" type="ORF">KHA97_06410</name>
</gene>
<dbReference type="Gene3D" id="1.10.287.1890">
    <property type="match status" value="1"/>
</dbReference>
<feature type="coiled-coil region" evidence="1">
    <location>
        <begin position="189"/>
        <end position="232"/>
    </location>
</feature>
<dbReference type="PIRSF" id="PIRSF018637">
    <property type="entry name" value="TrmK"/>
    <property type="match status" value="1"/>
</dbReference>
<evidence type="ECO:0000313" key="2">
    <source>
        <dbReference type="EMBL" id="MBS4194706.1"/>
    </source>
</evidence>
<dbReference type="PANTHER" id="PTHR38451:SF1">
    <property type="entry name" value="TRNA (ADENINE(22)-N(1))-METHYLTRANSFERASE"/>
    <property type="match status" value="1"/>
</dbReference>
<reference evidence="2 3" key="1">
    <citation type="submission" date="2021-05" db="EMBL/GenBank/DDBJ databases">
        <title>Novel Bacillus species.</title>
        <authorList>
            <person name="Liu G."/>
        </authorList>
    </citation>
    <scope>NUCLEOTIDE SEQUENCE [LARGE SCALE GENOMIC DNA]</scope>
    <source>
        <strain evidence="3">FJAT-49780</strain>
    </source>
</reference>